<protein>
    <submittedName>
        <fullName evidence="2">Uncharacterized protein</fullName>
    </submittedName>
</protein>
<reference evidence="1" key="2">
    <citation type="submission" date="2021-03" db="EMBL/GenBank/DDBJ databases">
        <authorList>
            <person name="Alouane T."/>
            <person name="Langin T."/>
            <person name="Bonhomme L."/>
        </authorList>
    </citation>
    <scope>NUCLEOTIDE SEQUENCE</scope>
    <source>
        <strain evidence="1">MDC_Fg202</strain>
    </source>
</reference>
<reference evidence="2" key="1">
    <citation type="submission" date="2019-04" db="EMBL/GenBank/DDBJ databases">
        <authorList>
            <person name="Melise S."/>
            <person name="Noan J."/>
            <person name="Okalmin O."/>
        </authorList>
    </citation>
    <scope>NUCLEOTIDE SEQUENCE</scope>
    <source>
        <strain evidence="2">FN9</strain>
    </source>
</reference>
<dbReference type="Proteomes" id="UP000746612">
    <property type="component" value="Unassembled WGS sequence"/>
</dbReference>
<name>A0A4E9ECG7_GIBZA</name>
<dbReference type="EMBL" id="CAJPIJ010000149">
    <property type="protein sequence ID" value="CAG1992093.1"/>
    <property type="molecule type" value="Genomic_DNA"/>
</dbReference>
<gene>
    <name evidence="2" type="ORF">FUG_LOCUS421367</name>
    <name evidence="1" type="ORF">MDCFG202_LOCUS342159</name>
</gene>
<sequence length="193" mass="21049">MATEVPQNELIPDIVYETENDNYVEFSLSPSPSRPHPPPMVQLSPSVAGKSRFKWANDGIHGSPLRSESANEVTSSATLRRIPTVQFADVTIFQGGFYSAVTAGGKGGWLCFCDGTGEADTQDVTVHRHISPHIGLSPPFLMHIKGEGSLNRAPQACSLRKVLVVQKRFLVGRLDQTEARDREVCPAFSSSQQ</sequence>
<accession>A0A4E9ECG7</accession>
<evidence type="ECO:0000313" key="1">
    <source>
        <dbReference type="EMBL" id="CAG1992093.1"/>
    </source>
</evidence>
<organism evidence="2">
    <name type="scientific">Gibberella zeae</name>
    <name type="common">Wheat head blight fungus</name>
    <name type="synonym">Fusarium graminearum</name>
    <dbReference type="NCBI Taxonomy" id="5518"/>
    <lineage>
        <taxon>Eukaryota</taxon>
        <taxon>Fungi</taxon>
        <taxon>Dikarya</taxon>
        <taxon>Ascomycota</taxon>
        <taxon>Pezizomycotina</taxon>
        <taxon>Sordariomycetes</taxon>
        <taxon>Hypocreomycetidae</taxon>
        <taxon>Hypocreales</taxon>
        <taxon>Nectriaceae</taxon>
        <taxon>Fusarium</taxon>
    </lineage>
</organism>
<dbReference type="EMBL" id="CAAKMV010000149">
    <property type="protein sequence ID" value="VIO60927.1"/>
    <property type="molecule type" value="Genomic_DNA"/>
</dbReference>
<proteinExistence type="predicted"/>
<evidence type="ECO:0000313" key="2">
    <source>
        <dbReference type="EMBL" id="VIO60927.1"/>
    </source>
</evidence>
<dbReference type="AlphaFoldDB" id="A0A4E9ECG7"/>